<organism evidence="2 3">
    <name type="scientific">Streptomyces kebangsaanensis</name>
    <dbReference type="NCBI Taxonomy" id="864058"/>
    <lineage>
        <taxon>Bacteria</taxon>
        <taxon>Bacillati</taxon>
        <taxon>Actinomycetota</taxon>
        <taxon>Actinomycetes</taxon>
        <taxon>Kitasatosporales</taxon>
        <taxon>Streptomycetaceae</taxon>
        <taxon>Streptomyces</taxon>
    </lineage>
</organism>
<gene>
    <name evidence="2" type="ORF">ACFYNZ_10260</name>
</gene>
<name>A0ABW6KPT5_9ACTN</name>
<evidence type="ECO:0000256" key="1">
    <source>
        <dbReference type="SAM" id="MobiDB-lite"/>
    </source>
</evidence>
<feature type="compositionally biased region" description="Basic and acidic residues" evidence="1">
    <location>
        <begin position="88"/>
        <end position="101"/>
    </location>
</feature>
<protein>
    <recommendedName>
        <fullName evidence="4">Integrase</fullName>
    </recommendedName>
</protein>
<reference evidence="2 3" key="1">
    <citation type="submission" date="2024-10" db="EMBL/GenBank/DDBJ databases">
        <title>The Natural Products Discovery Center: Release of the First 8490 Sequenced Strains for Exploring Actinobacteria Biosynthetic Diversity.</title>
        <authorList>
            <person name="Kalkreuter E."/>
            <person name="Kautsar S.A."/>
            <person name="Yang D."/>
            <person name="Bader C.D."/>
            <person name="Teijaro C.N."/>
            <person name="Fluegel L."/>
            <person name="Davis C.M."/>
            <person name="Simpson J.R."/>
            <person name="Lauterbach L."/>
            <person name="Steele A.D."/>
            <person name="Gui C."/>
            <person name="Meng S."/>
            <person name="Li G."/>
            <person name="Viehrig K."/>
            <person name="Ye F."/>
            <person name="Su P."/>
            <person name="Kiefer A.F."/>
            <person name="Nichols A."/>
            <person name="Cepeda A.J."/>
            <person name="Yan W."/>
            <person name="Fan B."/>
            <person name="Jiang Y."/>
            <person name="Adhikari A."/>
            <person name="Zheng C.-J."/>
            <person name="Schuster L."/>
            <person name="Cowan T.M."/>
            <person name="Smanski M.J."/>
            <person name="Chevrette M.G."/>
            <person name="De Carvalho L.P.S."/>
            <person name="Shen B."/>
        </authorList>
    </citation>
    <scope>NUCLEOTIDE SEQUENCE [LARGE SCALE GENOMIC DNA]</scope>
    <source>
        <strain evidence="2 3">NPDC007147</strain>
    </source>
</reference>
<feature type="region of interest" description="Disordered" evidence="1">
    <location>
        <begin position="73"/>
        <end position="101"/>
    </location>
</feature>
<sequence length="101" mass="11544">MRSVRALGERTAAELKQRRRTLRHITPSPSRTDGITRAALALDGIRKWPSSRKPHRVFLAGFVGLRSSALETGRTERRLSESDLVNWRPEKKTRGRPKKSE</sequence>
<dbReference type="EMBL" id="JBIAFJ010000006">
    <property type="protein sequence ID" value="MFE9169891.1"/>
    <property type="molecule type" value="Genomic_DNA"/>
</dbReference>
<comment type="caution">
    <text evidence="2">The sequence shown here is derived from an EMBL/GenBank/DDBJ whole genome shotgun (WGS) entry which is preliminary data.</text>
</comment>
<feature type="compositionally biased region" description="Basic and acidic residues" evidence="1">
    <location>
        <begin position="7"/>
        <end position="16"/>
    </location>
</feature>
<dbReference type="RefSeq" id="WP_388345580.1">
    <property type="nucleotide sequence ID" value="NZ_JBIAFJ010000006.1"/>
</dbReference>
<evidence type="ECO:0008006" key="4">
    <source>
        <dbReference type="Google" id="ProtNLM"/>
    </source>
</evidence>
<dbReference type="Proteomes" id="UP001601197">
    <property type="component" value="Unassembled WGS sequence"/>
</dbReference>
<feature type="region of interest" description="Disordered" evidence="1">
    <location>
        <begin position="1"/>
        <end position="33"/>
    </location>
</feature>
<evidence type="ECO:0000313" key="3">
    <source>
        <dbReference type="Proteomes" id="UP001601197"/>
    </source>
</evidence>
<accession>A0ABW6KPT5</accession>
<proteinExistence type="predicted"/>
<evidence type="ECO:0000313" key="2">
    <source>
        <dbReference type="EMBL" id="MFE9169891.1"/>
    </source>
</evidence>
<keyword evidence="3" id="KW-1185">Reference proteome</keyword>